<accession>A0A9X6RNG4</accession>
<feature type="transmembrane region" description="Helical" evidence="8">
    <location>
        <begin position="281"/>
        <end position="305"/>
    </location>
</feature>
<evidence type="ECO:0000256" key="3">
    <source>
        <dbReference type="ARBA" id="ARBA00022989"/>
    </source>
</evidence>
<keyword evidence="11" id="KW-1185">Reference proteome</keyword>
<keyword evidence="3 8" id="KW-1133">Transmembrane helix</keyword>
<dbReference type="PANTHER" id="PTHR45695:SF9">
    <property type="entry name" value="LEUCOKININ RECEPTOR"/>
    <property type="match status" value="1"/>
</dbReference>
<dbReference type="EMBL" id="MTYJ01000336">
    <property type="protein sequence ID" value="OWA53646.1"/>
    <property type="molecule type" value="Genomic_DNA"/>
</dbReference>
<evidence type="ECO:0000256" key="8">
    <source>
        <dbReference type="SAM" id="Phobius"/>
    </source>
</evidence>
<evidence type="ECO:0000256" key="5">
    <source>
        <dbReference type="ARBA" id="ARBA00023136"/>
    </source>
</evidence>
<evidence type="ECO:0000256" key="6">
    <source>
        <dbReference type="ARBA" id="ARBA00023170"/>
    </source>
</evidence>
<evidence type="ECO:0000313" key="11">
    <source>
        <dbReference type="Proteomes" id="UP000192578"/>
    </source>
</evidence>
<dbReference type="Proteomes" id="UP000192578">
    <property type="component" value="Unassembled WGS sequence"/>
</dbReference>
<evidence type="ECO:0000256" key="2">
    <source>
        <dbReference type="ARBA" id="ARBA00022692"/>
    </source>
</evidence>
<dbReference type="OrthoDB" id="9445642at2759"/>
<gene>
    <name evidence="10" type="ORF">BV898_18067</name>
</gene>
<keyword evidence="5 8" id="KW-0472">Membrane</keyword>
<keyword evidence="7" id="KW-0807">Transducer</keyword>
<comment type="subcellular location">
    <subcellularLocation>
        <location evidence="1">Membrane</location>
        <topology evidence="1">Multi-pass membrane protein</topology>
    </subcellularLocation>
</comment>
<evidence type="ECO:0000313" key="10">
    <source>
        <dbReference type="EMBL" id="OWA53646.1"/>
    </source>
</evidence>
<feature type="transmembrane region" description="Helical" evidence="8">
    <location>
        <begin position="248"/>
        <end position="269"/>
    </location>
</feature>
<feature type="transmembrane region" description="Helical" evidence="8">
    <location>
        <begin position="32"/>
        <end position="55"/>
    </location>
</feature>
<dbReference type="GO" id="GO:0004930">
    <property type="term" value="F:G protein-coupled receptor activity"/>
    <property type="evidence" value="ECO:0007669"/>
    <property type="project" value="UniProtKB-KW"/>
</dbReference>
<dbReference type="Pfam" id="PF00001">
    <property type="entry name" value="7tm_1"/>
    <property type="match status" value="1"/>
</dbReference>
<evidence type="ECO:0000256" key="4">
    <source>
        <dbReference type="ARBA" id="ARBA00023040"/>
    </source>
</evidence>
<feature type="transmembrane region" description="Helical" evidence="8">
    <location>
        <begin position="190"/>
        <end position="216"/>
    </location>
</feature>
<dbReference type="InterPro" id="IPR017452">
    <property type="entry name" value="GPCR_Rhodpsn_7TM"/>
</dbReference>
<feature type="transmembrane region" description="Helical" evidence="8">
    <location>
        <begin position="67"/>
        <end position="92"/>
    </location>
</feature>
<evidence type="ECO:0000256" key="1">
    <source>
        <dbReference type="ARBA" id="ARBA00004141"/>
    </source>
</evidence>
<evidence type="ECO:0000256" key="7">
    <source>
        <dbReference type="ARBA" id="ARBA00023224"/>
    </source>
</evidence>
<comment type="caution">
    <text evidence="10">The sequence shown here is derived from an EMBL/GenBank/DDBJ whole genome shotgun (WGS) entry which is preliminary data.</text>
</comment>
<dbReference type="GO" id="GO:0005886">
    <property type="term" value="C:plasma membrane"/>
    <property type="evidence" value="ECO:0007669"/>
    <property type="project" value="TreeGrafter"/>
</dbReference>
<dbReference type="InterPro" id="IPR000276">
    <property type="entry name" value="GPCR_Rhodpsn"/>
</dbReference>
<dbReference type="SUPFAM" id="SSF81321">
    <property type="entry name" value="Family A G protein-coupled receptor-like"/>
    <property type="match status" value="1"/>
</dbReference>
<feature type="transmembrane region" description="Helical" evidence="8">
    <location>
        <begin position="147"/>
        <end position="170"/>
    </location>
</feature>
<keyword evidence="4" id="KW-0297">G-protein coupled receptor</keyword>
<dbReference type="AlphaFoldDB" id="A0A9X6RNG4"/>
<organism evidence="10 11">
    <name type="scientific">Hypsibius exemplaris</name>
    <name type="common">Freshwater tardigrade</name>
    <dbReference type="NCBI Taxonomy" id="2072580"/>
    <lineage>
        <taxon>Eukaryota</taxon>
        <taxon>Metazoa</taxon>
        <taxon>Ecdysozoa</taxon>
        <taxon>Tardigrada</taxon>
        <taxon>Eutardigrada</taxon>
        <taxon>Parachela</taxon>
        <taxon>Hypsibioidea</taxon>
        <taxon>Hypsibiidae</taxon>
        <taxon>Hypsibius</taxon>
    </lineage>
</organism>
<keyword evidence="6" id="KW-0675">Receptor</keyword>
<proteinExistence type="predicted"/>
<protein>
    <recommendedName>
        <fullName evidence="9">G-protein coupled receptors family 1 profile domain-containing protein</fullName>
    </recommendedName>
</protein>
<feature type="transmembrane region" description="Helical" evidence="8">
    <location>
        <begin position="112"/>
        <end position="135"/>
    </location>
</feature>
<sequence>MNSSLNSTNCNNSTVPPFPVLSPASQKELTTWIATTLTVCVVGILNNILLLLVTWSAKLQRSGVSFLLFHFVGVNLLMCLITGPAAIFLVLIKRHGWHIPSNICYYVTTLNTINISVVNWSDVGLAFNRFVALYFPHSYKAWATTPVNIAIIACSWFIPIALTMPFTVAAGGQSVALSPIGLCALNPSGVLGSFLLVCASYLPYAISGAVALLILWQCFTISRPKVGTEDRRFEASARGRVAHRRLNMAKMLLFIFLWTGLCVLPAYVVTHTKYPQWFGPASVSVLWIRTSTACQFAFTPCILLLSSPEYQRRAKLIMYGRLFAVADLEATSRNTKRHASKRVVQESIQEKFSQG</sequence>
<keyword evidence="2 8" id="KW-0812">Transmembrane</keyword>
<dbReference type="CDD" id="cd00637">
    <property type="entry name" value="7tm_classA_rhodopsin-like"/>
    <property type="match status" value="1"/>
</dbReference>
<reference evidence="11" key="1">
    <citation type="submission" date="2017-01" db="EMBL/GenBank/DDBJ databases">
        <title>Comparative genomics of anhydrobiosis in the tardigrade Hypsibius dujardini.</title>
        <authorList>
            <person name="Yoshida Y."/>
            <person name="Koutsovoulos G."/>
            <person name="Laetsch D."/>
            <person name="Stevens L."/>
            <person name="Kumar S."/>
            <person name="Horikawa D."/>
            <person name="Ishino K."/>
            <person name="Komine S."/>
            <person name="Tomita M."/>
            <person name="Blaxter M."/>
            <person name="Arakawa K."/>
        </authorList>
    </citation>
    <scope>NUCLEOTIDE SEQUENCE [LARGE SCALE GENOMIC DNA]</scope>
    <source>
        <strain evidence="11">Z151</strain>
    </source>
</reference>
<evidence type="ECO:0000259" key="9">
    <source>
        <dbReference type="PROSITE" id="PS50262"/>
    </source>
</evidence>
<name>A0A9X6RNG4_HYPEX</name>
<dbReference type="PROSITE" id="PS50262">
    <property type="entry name" value="G_PROTEIN_RECEP_F1_2"/>
    <property type="match status" value="1"/>
</dbReference>
<feature type="domain" description="G-protein coupled receptors family 1 profile" evidence="9">
    <location>
        <begin position="46"/>
        <end position="269"/>
    </location>
</feature>
<dbReference type="Gene3D" id="1.20.1070.10">
    <property type="entry name" value="Rhodopsin 7-helix transmembrane proteins"/>
    <property type="match status" value="1"/>
</dbReference>
<dbReference type="PANTHER" id="PTHR45695">
    <property type="entry name" value="LEUCOKININ RECEPTOR-RELATED"/>
    <property type="match status" value="1"/>
</dbReference>